<evidence type="ECO:0000313" key="1">
    <source>
        <dbReference type="EMBL" id="MCT7397831.1"/>
    </source>
</evidence>
<dbReference type="Proteomes" id="UP001431199">
    <property type="component" value="Unassembled WGS sequence"/>
</dbReference>
<keyword evidence="2" id="KW-1185">Reference proteome</keyword>
<dbReference type="EMBL" id="JAODBU010000002">
    <property type="protein sequence ID" value="MCT7397831.1"/>
    <property type="molecule type" value="Genomic_DNA"/>
</dbReference>
<accession>A0ABT2LYW3</accession>
<reference evidence="1" key="1">
    <citation type="submission" date="2022-09" db="EMBL/GenBank/DDBJ databases">
        <title>Eubacterium sp. LFL-14 isolated from human feces.</title>
        <authorList>
            <person name="Liu F."/>
        </authorList>
    </citation>
    <scope>NUCLEOTIDE SEQUENCE</scope>
    <source>
        <strain evidence="1">LFL-14</strain>
    </source>
</reference>
<evidence type="ECO:0008006" key="3">
    <source>
        <dbReference type="Google" id="ProtNLM"/>
    </source>
</evidence>
<comment type="caution">
    <text evidence="1">The sequence shown here is derived from an EMBL/GenBank/DDBJ whole genome shotgun (WGS) entry which is preliminary data.</text>
</comment>
<sequence length="349" mass="40215">MSISGQQQSDTKHGYYPLRKVDRALLCQVKDLIKPGSNAYLYLYLSLASLASYSDYISATGNDTIKVNVGGNCLKAKELADYVGLRDTHLLYSMLKKLEKMELITYTRIKRGYVVYNVNDFRKSNKPTKMIRHIHHGFYFVSEKIVTKIAKMANSIALCDLYLYFWILSEKNNQFIPLSEVYSVAIINDAQRKANTPITSLSMISEFFGVSKSTISEKVNKLCKLKLISFVTLPENLGSIIVTNTPEKQCSVDVSVVYSYFNIKTEYDDCESINYEECLAEISINGSFKNKFTDAFNKTIKGILYWLKRKRMYYGRDKIKVQIDFDSIILLNQSRNTYYKRIEYALCTY</sequence>
<protein>
    <recommendedName>
        <fullName evidence="3">MarR family transcriptional regulator</fullName>
    </recommendedName>
</protein>
<proteinExistence type="predicted"/>
<gene>
    <name evidence="1" type="ORF">N5B56_01850</name>
</gene>
<evidence type="ECO:0000313" key="2">
    <source>
        <dbReference type="Proteomes" id="UP001431199"/>
    </source>
</evidence>
<organism evidence="1 2">
    <name type="scientific">Eubacterium album</name>
    <dbReference type="NCBI Taxonomy" id="2978477"/>
    <lineage>
        <taxon>Bacteria</taxon>
        <taxon>Bacillati</taxon>
        <taxon>Bacillota</taxon>
        <taxon>Clostridia</taxon>
        <taxon>Eubacteriales</taxon>
        <taxon>Eubacteriaceae</taxon>
        <taxon>Eubacterium</taxon>
    </lineage>
</organism>
<name>A0ABT2LYW3_9FIRM</name>
<dbReference type="RefSeq" id="WP_260978267.1">
    <property type="nucleotide sequence ID" value="NZ_JAODBU010000002.1"/>
</dbReference>